<dbReference type="RefSeq" id="XP_009786155.1">
    <property type="nucleotide sequence ID" value="XM_009787853.1"/>
</dbReference>
<keyword evidence="1" id="KW-1185">Reference proteome</keyword>
<dbReference type="AlphaFoldDB" id="A0A1U7XI54"/>
<sequence length="143" mass="16092">MGAWSSSGDASSMWITTAQCIREATGRSTTEVTRLVRRLMEQYREKKKDLHMVFIDLEKAYTKVLREVLWRYLKARGVPVALFRLIKDMYDGVKNQVRTAGGDSDHFSVASGVGIQPFFVCSGDGRTDAPYLRGGVVVHDICR</sequence>
<reference evidence="1" key="1">
    <citation type="journal article" date="2013" name="Genome Biol.">
        <title>Reference genomes and transcriptomes of Nicotiana sylvestris and Nicotiana tomentosiformis.</title>
        <authorList>
            <person name="Sierro N."/>
            <person name="Battey J.N."/>
            <person name="Ouadi S."/>
            <person name="Bovet L."/>
            <person name="Goepfert S."/>
            <person name="Bakaher N."/>
            <person name="Peitsch M.C."/>
            <person name="Ivanov N.V."/>
        </authorList>
    </citation>
    <scope>NUCLEOTIDE SEQUENCE [LARGE SCALE GENOMIC DNA]</scope>
</reference>
<name>A0A1U7XI54_NICSY</name>
<dbReference type="STRING" id="4096.A0A1U7XI54"/>
<reference evidence="2" key="2">
    <citation type="submission" date="2025-08" db="UniProtKB">
        <authorList>
            <consortium name="RefSeq"/>
        </authorList>
    </citation>
    <scope>IDENTIFICATION</scope>
    <source>
        <tissue evidence="2">Leaf</tissue>
    </source>
</reference>
<proteinExistence type="predicted"/>
<evidence type="ECO:0000313" key="1">
    <source>
        <dbReference type="Proteomes" id="UP000189701"/>
    </source>
</evidence>
<dbReference type="PANTHER" id="PTHR47027:SF20">
    <property type="entry name" value="REVERSE TRANSCRIPTASE-LIKE PROTEIN WITH RNA-DIRECTED DNA POLYMERASE DOMAIN"/>
    <property type="match status" value="1"/>
</dbReference>
<evidence type="ECO:0000313" key="2">
    <source>
        <dbReference type="RefSeq" id="XP_009786155.1"/>
    </source>
</evidence>
<dbReference type="PANTHER" id="PTHR47027">
    <property type="entry name" value="REVERSE TRANSCRIPTASE DOMAIN-CONTAINING PROTEIN"/>
    <property type="match status" value="1"/>
</dbReference>
<accession>A0A1U7XI54</accession>
<protein>
    <submittedName>
        <fullName evidence="2">Uncharacterized protein LOC104234314</fullName>
    </submittedName>
</protein>
<dbReference type="Proteomes" id="UP000189701">
    <property type="component" value="Unplaced"/>
</dbReference>
<gene>
    <name evidence="2" type="primary">LOC104234314</name>
</gene>
<organism evidence="1 2">
    <name type="scientific">Nicotiana sylvestris</name>
    <name type="common">Wood tobacco</name>
    <name type="synonym">South American tobacco</name>
    <dbReference type="NCBI Taxonomy" id="4096"/>
    <lineage>
        <taxon>Eukaryota</taxon>
        <taxon>Viridiplantae</taxon>
        <taxon>Streptophyta</taxon>
        <taxon>Embryophyta</taxon>
        <taxon>Tracheophyta</taxon>
        <taxon>Spermatophyta</taxon>
        <taxon>Magnoliopsida</taxon>
        <taxon>eudicotyledons</taxon>
        <taxon>Gunneridae</taxon>
        <taxon>Pentapetalae</taxon>
        <taxon>asterids</taxon>
        <taxon>lamiids</taxon>
        <taxon>Solanales</taxon>
        <taxon>Solanaceae</taxon>
        <taxon>Nicotianoideae</taxon>
        <taxon>Nicotianeae</taxon>
        <taxon>Nicotiana</taxon>
    </lineage>
</organism>